<comment type="caution">
    <text evidence="4">The sequence shown here is derived from an EMBL/GenBank/DDBJ whole genome shotgun (WGS) entry which is preliminary data.</text>
</comment>
<dbReference type="RefSeq" id="WP_188978818.1">
    <property type="nucleotide sequence ID" value="NZ_BMPG01000002.1"/>
</dbReference>
<reference evidence="4" key="1">
    <citation type="journal article" date="2014" name="Int. J. Syst. Evol. Microbiol.">
        <title>Complete genome sequence of Corynebacterium casei LMG S-19264T (=DSM 44701T), isolated from a smear-ripened cheese.</title>
        <authorList>
            <consortium name="US DOE Joint Genome Institute (JGI-PGF)"/>
            <person name="Walter F."/>
            <person name="Albersmeier A."/>
            <person name="Kalinowski J."/>
            <person name="Ruckert C."/>
        </authorList>
    </citation>
    <scope>NUCLEOTIDE SEQUENCE</scope>
    <source>
        <strain evidence="4">JCM 19596</strain>
    </source>
</reference>
<evidence type="ECO:0000256" key="1">
    <source>
        <dbReference type="SAM" id="MobiDB-lite"/>
    </source>
</evidence>
<protein>
    <recommendedName>
        <fullName evidence="3">Protein-glutamine gamma-glutamyltransferase-like C-terminal domain-containing protein</fullName>
    </recommendedName>
</protein>
<feature type="domain" description="Protein-glutamine gamma-glutamyltransferase-like C-terminal" evidence="3">
    <location>
        <begin position="237"/>
        <end position="305"/>
    </location>
</feature>
<name>A0A830FD37_9EURY</name>
<keyword evidence="2" id="KW-0812">Transmembrane</keyword>
<accession>A0A830FD37</accession>
<evidence type="ECO:0000313" key="4">
    <source>
        <dbReference type="EMBL" id="GGL63525.1"/>
    </source>
</evidence>
<feature type="region of interest" description="Disordered" evidence="1">
    <location>
        <begin position="136"/>
        <end position="155"/>
    </location>
</feature>
<dbReference type="Pfam" id="PF13559">
    <property type="entry name" value="DUF4129"/>
    <property type="match status" value="1"/>
</dbReference>
<feature type="region of interest" description="Disordered" evidence="1">
    <location>
        <begin position="310"/>
        <end position="330"/>
    </location>
</feature>
<dbReference type="AlphaFoldDB" id="A0A830FD37"/>
<sequence>MKPNARAVAVAVVCVVAIGLAAATLPNPDTLAGSGAGVGGGSGGGIGNGSATGAGDAGGPPVVGSFSGSMQSLAVCYPVLTTPGFLLGALAVVALVLFVVARRTDALVAGVLLLVFSVPSVLLYSFLTACTFEPSSKQEPAQAPPPGINLTGGGGGGGGGADAAVQATLSTPVLVALALVVVGAVVFVLRNATGDDTEPEALADAPESENDLHAVGRAAGDAADRIESGTNVDNEVYRAWRELTDRLDVDDPATTTAAEFADAARDAGMRSEDVTALTDVFREVRYGGANPEADDREARAVDALRAIEAEYAEASRDADSPRDAENEVDS</sequence>
<dbReference type="InterPro" id="IPR025403">
    <property type="entry name" value="TgpA-like_C"/>
</dbReference>
<organism evidence="4 5">
    <name type="scientific">Halocalculus aciditolerans</name>
    <dbReference type="NCBI Taxonomy" id="1383812"/>
    <lineage>
        <taxon>Archaea</taxon>
        <taxon>Methanobacteriati</taxon>
        <taxon>Methanobacteriota</taxon>
        <taxon>Stenosarchaea group</taxon>
        <taxon>Halobacteria</taxon>
        <taxon>Halobacteriales</taxon>
        <taxon>Halobacteriaceae</taxon>
        <taxon>Halocalculus</taxon>
    </lineage>
</organism>
<feature type="transmembrane region" description="Helical" evidence="2">
    <location>
        <begin position="107"/>
        <end position="127"/>
    </location>
</feature>
<evidence type="ECO:0000313" key="5">
    <source>
        <dbReference type="Proteomes" id="UP000607197"/>
    </source>
</evidence>
<feature type="transmembrane region" description="Helical" evidence="2">
    <location>
        <begin position="77"/>
        <end position="100"/>
    </location>
</feature>
<gene>
    <name evidence="4" type="ORF">GCM10009039_21810</name>
</gene>
<evidence type="ECO:0000259" key="3">
    <source>
        <dbReference type="Pfam" id="PF13559"/>
    </source>
</evidence>
<dbReference type="Proteomes" id="UP000607197">
    <property type="component" value="Unassembled WGS sequence"/>
</dbReference>
<proteinExistence type="predicted"/>
<dbReference type="EMBL" id="BMPG01000002">
    <property type="protein sequence ID" value="GGL63525.1"/>
    <property type="molecule type" value="Genomic_DNA"/>
</dbReference>
<evidence type="ECO:0000256" key="2">
    <source>
        <dbReference type="SAM" id="Phobius"/>
    </source>
</evidence>
<keyword evidence="2" id="KW-1133">Transmembrane helix</keyword>
<keyword evidence="2" id="KW-0472">Membrane</keyword>
<reference evidence="4" key="2">
    <citation type="submission" date="2020-09" db="EMBL/GenBank/DDBJ databases">
        <authorList>
            <person name="Sun Q."/>
            <person name="Ohkuma M."/>
        </authorList>
    </citation>
    <scope>NUCLEOTIDE SEQUENCE</scope>
    <source>
        <strain evidence="4">JCM 19596</strain>
    </source>
</reference>
<keyword evidence="5" id="KW-1185">Reference proteome</keyword>
<feature type="transmembrane region" description="Helical" evidence="2">
    <location>
        <begin position="169"/>
        <end position="189"/>
    </location>
</feature>